<dbReference type="HOGENOM" id="CLU_672270_0_0_7"/>
<gene>
    <name evidence="2" type="ordered locus">Hoch_1613</name>
</gene>
<dbReference type="AlphaFoldDB" id="D0LWR6"/>
<accession>D0LWR6</accession>
<dbReference type="RefSeq" id="WP_012826771.1">
    <property type="nucleotide sequence ID" value="NC_013440.1"/>
</dbReference>
<dbReference type="KEGG" id="hoh:Hoch_1613"/>
<feature type="region of interest" description="Disordered" evidence="1">
    <location>
        <begin position="384"/>
        <end position="409"/>
    </location>
</feature>
<organism evidence="2 3">
    <name type="scientific">Haliangium ochraceum (strain DSM 14365 / JCM 11303 / SMP-2)</name>
    <dbReference type="NCBI Taxonomy" id="502025"/>
    <lineage>
        <taxon>Bacteria</taxon>
        <taxon>Pseudomonadati</taxon>
        <taxon>Myxococcota</taxon>
        <taxon>Polyangia</taxon>
        <taxon>Haliangiales</taxon>
        <taxon>Kofleriaceae</taxon>
        <taxon>Haliangium</taxon>
    </lineage>
</organism>
<protein>
    <submittedName>
        <fullName evidence="2">Uncharacterized protein</fullName>
    </submittedName>
</protein>
<evidence type="ECO:0000256" key="1">
    <source>
        <dbReference type="SAM" id="MobiDB-lite"/>
    </source>
</evidence>
<name>D0LWR6_HALO1</name>
<dbReference type="Proteomes" id="UP000001880">
    <property type="component" value="Chromosome"/>
</dbReference>
<evidence type="ECO:0000313" key="3">
    <source>
        <dbReference type="Proteomes" id="UP000001880"/>
    </source>
</evidence>
<keyword evidence="3" id="KW-1185">Reference proteome</keyword>
<proteinExistence type="predicted"/>
<dbReference type="PROSITE" id="PS51257">
    <property type="entry name" value="PROKAR_LIPOPROTEIN"/>
    <property type="match status" value="1"/>
</dbReference>
<sequence length="409" mass="46729">MRSFALLAVLLTTALATGGCLHGRHGWRPERSMSTSFEGAEMKIVHGHGHARSCEPSDGAFVGLGFRRCRWDRFYFDRITWNDKRFVGPNVLGESATEIRVRRFAPDIVGIQIAFADGRSSPWHLFARDPEGDYRFLLDRESAAPYSGADALCEAWRTDDMALQDLEDELAHLLPTWPPHQRERAFTCALAHRVYRFVRVHWELASSSIRTRLLEKAVQPDPRLDNRVLRTHWQELSGALLLRAVERLLDDPDEEEDWQFLAEHLSPALSAHAIDYALSENHTRFLARIKSQLSAEQVAQIIARAESEWRSQRERHPDASFRRWCELARDFGASKLLAEIDAWLLGDWPGTSRDALIRLEVLPDEMLADKLRVRLSEICAADEGGCEPEHPVSQTRQQLEAWSAKAQPR</sequence>
<reference evidence="2 3" key="1">
    <citation type="journal article" date="2010" name="Stand. Genomic Sci.">
        <title>Complete genome sequence of Haliangium ochraceum type strain (SMP-2).</title>
        <authorList>
            <consortium name="US DOE Joint Genome Institute (JGI-PGF)"/>
            <person name="Ivanova N."/>
            <person name="Daum C."/>
            <person name="Lang E."/>
            <person name="Abt B."/>
            <person name="Kopitz M."/>
            <person name="Saunders E."/>
            <person name="Lapidus A."/>
            <person name="Lucas S."/>
            <person name="Glavina Del Rio T."/>
            <person name="Nolan M."/>
            <person name="Tice H."/>
            <person name="Copeland A."/>
            <person name="Cheng J.F."/>
            <person name="Chen F."/>
            <person name="Bruce D."/>
            <person name="Goodwin L."/>
            <person name="Pitluck S."/>
            <person name="Mavromatis K."/>
            <person name="Pati A."/>
            <person name="Mikhailova N."/>
            <person name="Chen A."/>
            <person name="Palaniappan K."/>
            <person name="Land M."/>
            <person name="Hauser L."/>
            <person name="Chang Y.J."/>
            <person name="Jeffries C.D."/>
            <person name="Detter J.C."/>
            <person name="Brettin T."/>
            <person name="Rohde M."/>
            <person name="Goker M."/>
            <person name="Bristow J."/>
            <person name="Markowitz V."/>
            <person name="Eisen J.A."/>
            <person name="Hugenholtz P."/>
            <person name="Kyrpides N.C."/>
            <person name="Klenk H.P."/>
        </authorList>
    </citation>
    <scope>NUCLEOTIDE SEQUENCE [LARGE SCALE GENOMIC DNA]</scope>
    <source>
        <strain evidence="3">DSM 14365 / CIP 107738 / JCM 11303 / AJ 13395 / SMP-2</strain>
    </source>
</reference>
<dbReference type="EMBL" id="CP001804">
    <property type="protein sequence ID" value="ACY14163.1"/>
    <property type="molecule type" value="Genomic_DNA"/>
</dbReference>
<evidence type="ECO:0000313" key="2">
    <source>
        <dbReference type="EMBL" id="ACY14163.1"/>
    </source>
</evidence>